<evidence type="ECO:0000256" key="1">
    <source>
        <dbReference type="ARBA" id="ARBA00004604"/>
    </source>
</evidence>
<sequence>MGKNKSRSLKKFQKQAVSRPKKVLKDRKASSNSTQNVRQLVTWKSKGKAKNVQNTDSELEEVTAGYEKWQVPEDVEQDSGDEETETRKMLTEQNKKKRKSGGFQSMGLSYSVYKGVTRKGYKIPTPIQRKTMPVIMDGKDVVAMARTGSGKTAAFLIPMFEKLKAHSAKSGARALIMSPTRELAVQTLKFTKELGKFTGLRSAVILGGDKMDDQFAALHENPDIIIATPGRFLHVMMEMDLKLSSVEYVVFDEADRLFEMGFQEQLQEVLKRLSDNRQTLLFSATLPKLLVDFAKAGLTDPVLIRLDVDTKLSEQLRLAFIQCRADDKVSVLLYLLHNIIQPTEQTVIFAATKHHVEYLHMILTQAGITSTYTYSDLDQTARKINVAKFQLKKCMVLLVTDLAARGIDIPLLDNVINYNFPAKPKLFVHRVGRVARAGRSGTAFSLISSDEVAYVFDLHLFLGRPLNFASMTAAESADPNPDGVYGRIPQSLVDDQDQILQIWQSTSVELEGMKKVSDNAYKGYLRSRPPASSESIKRSKQIQEQHIGIHPLFRSADAELDNLRAKLLNSMKNYRPNTTIFEVNSTARSQAFGVMKEKREKHSKVITTKRKYTEEEDGGKKGGQSVRLEACEPSTEEELKNTFAKVIVPKKYDENFKPKKKKRKTVVVKDEEFYVPYKPKDFESEKGLSVGCSFDHQAASAVLDLTGDEDSNMRKMQGHLKWDRKKKKYLRETGPGKDGTKKKIKTESGTWIAATYKSNVYKDWLERNKVLEQERGEDQESEGKTHERKGNFQVLGHKRRGRGHFGNSDRLGSNNKKRFKSELKPKEVILKHRRKKAQVQSQQKRRQRINHKNKAMAGRRGKHCQV</sequence>
<feature type="region of interest" description="Disordered" evidence="12">
    <location>
        <begin position="774"/>
        <end position="866"/>
    </location>
</feature>
<evidence type="ECO:0000256" key="4">
    <source>
        <dbReference type="ARBA" id="ARBA00022741"/>
    </source>
</evidence>
<evidence type="ECO:0000259" key="13">
    <source>
        <dbReference type="PROSITE" id="PS51192"/>
    </source>
</evidence>
<evidence type="ECO:0000256" key="11">
    <source>
        <dbReference type="PROSITE-ProRule" id="PRU00552"/>
    </source>
</evidence>
<accession>A0A1S3HBS9</accession>
<dbReference type="InterPro" id="IPR011545">
    <property type="entry name" value="DEAD/DEAH_box_helicase_dom"/>
</dbReference>
<dbReference type="InterPro" id="IPR012541">
    <property type="entry name" value="DBP10_C"/>
</dbReference>
<dbReference type="KEGG" id="lak:106153885"/>
<feature type="compositionally biased region" description="Acidic residues" evidence="12">
    <location>
        <begin position="73"/>
        <end position="84"/>
    </location>
</feature>
<dbReference type="PANTHER" id="PTHR47959:SF8">
    <property type="entry name" value="RNA HELICASE"/>
    <property type="match status" value="1"/>
</dbReference>
<dbReference type="Pfam" id="PF00270">
    <property type="entry name" value="DEAD"/>
    <property type="match status" value="1"/>
</dbReference>
<evidence type="ECO:0000313" key="16">
    <source>
        <dbReference type="Proteomes" id="UP000085678"/>
    </source>
</evidence>
<feature type="compositionally biased region" description="Basic residues" evidence="12">
    <location>
        <begin position="831"/>
        <end position="866"/>
    </location>
</feature>
<comment type="similarity">
    <text evidence="2">Belongs to the DEAD box helicase family. DDX54/DBP10 subfamily.</text>
</comment>
<evidence type="ECO:0000256" key="9">
    <source>
        <dbReference type="ARBA" id="ARBA00023242"/>
    </source>
</evidence>
<feature type="region of interest" description="Disordered" evidence="12">
    <location>
        <begin position="1"/>
        <end position="102"/>
    </location>
</feature>
<dbReference type="PROSITE" id="PS51195">
    <property type="entry name" value="Q_MOTIF"/>
    <property type="match status" value="1"/>
</dbReference>
<dbReference type="GO" id="GO:0003723">
    <property type="term" value="F:RNA binding"/>
    <property type="evidence" value="ECO:0007669"/>
    <property type="project" value="UniProtKB-KW"/>
</dbReference>
<dbReference type="InterPro" id="IPR033517">
    <property type="entry name" value="DDX54/DBP10_DEAD-box_helicase"/>
</dbReference>
<dbReference type="Gene3D" id="3.40.50.300">
    <property type="entry name" value="P-loop containing nucleotide triphosphate hydrolases"/>
    <property type="match status" value="2"/>
</dbReference>
<evidence type="ECO:0000256" key="3">
    <source>
        <dbReference type="ARBA" id="ARBA00012552"/>
    </source>
</evidence>
<dbReference type="GO" id="GO:0005829">
    <property type="term" value="C:cytosol"/>
    <property type="evidence" value="ECO:0007669"/>
    <property type="project" value="TreeGrafter"/>
</dbReference>
<dbReference type="InParanoid" id="A0A1S3HBS9"/>
<dbReference type="PROSITE" id="PS51192">
    <property type="entry name" value="HELICASE_ATP_BIND_1"/>
    <property type="match status" value="1"/>
</dbReference>
<feature type="domain" description="Helicase C-terminal" evidence="14">
    <location>
        <begin position="331"/>
        <end position="480"/>
    </location>
</feature>
<feature type="short sequence motif" description="Q motif" evidence="11">
    <location>
        <begin position="101"/>
        <end position="129"/>
    </location>
</feature>
<reference evidence="17" key="1">
    <citation type="submission" date="2025-08" db="UniProtKB">
        <authorList>
            <consortium name="RefSeq"/>
        </authorList>
    </citation>
    <scope>IDENTIFICATION</scope>
    <source>
        <tissue evidence="17">Gonads</tissue>
    </source>
</reference>
<keyword evidence="5" id="KW-0378">Hydrolase</keyword>
<dbReference type="Pfam" id="PF00271">
    <property type="entry name" value="Helicase_C"/>
    <property type="match status" value="1"/>
</dbReference>
<dbReference type="InterPro" id="IPR014014">
    <property type="entry name" value="RNA_helicase_DEAD_Q_motif"/>
</dbReference>
<dbReference type="InterPro" id="IPR000629">
    <property type="entry name" value="RNA-helicase_DEAD-box_CS"/>
</dbReference>
<feature type="domain" description="DEAD-box RNA helicase Q" evidence="15">
    <location>
        <begin position="101"/>
        <end position="129"/>
    </location>
</feature>
<comment type="subcellular location">
    <subcellularLocation>
        <location evidence="1">Nucleus</location>
        <location evidence="1">Nucleolus</location>
    </subcellularLocation>
</comment>
<dbReference type="PROSITE" id="PS51194">
    <property type="entry name" value="HELICASE_CTER"/>
    <property type="match status" value="1"/>
</dbReference>
<dbReference type="InterPro" id="IPR014001">
    <property type="entry name" value="Helicase_ATP-bd"/>
</dbReference>
<evidence type="ECO:0000256" key="2">
    <source>
        <dbReference type="ARBA" id="ARBA00010379"/>
    </source>
</evidence>
<name>A0A1S3HBS9_LINAN</name>
<dbReference type="FunCoup" id="A0A1S3HBS9">
    <property type="interactions" value="2520"/>
</dbReference>
<dbReference type="RefSeq" id="XP_013383468.1">
    <property type="nucleotide sequence ID" value="XM_013528014.1"/>
</dbReference>
<feature type="compositionally biased region" description="Basic and acidic residues" evidence="12">
    <location>
        <begin position="85"/>
        <end position="94"/>
    </location>
</feature>
<keyword evidence="9" id="KW-0539">Nucleus</keyword>
<feature type="domain" description="Helicase ATP-binding" evidence="13">
    <location>
        <begin position="132"/>
        <end position="304"/>
    </location>
</feature>
<feature type="compositionally biased region" description="Basic residues" evidence="12">
    <location>
        <begin position="1"/>
        <end position="25"/>
    </location>
</feature>
<dbReference type="SMART" id="SM01123">
    <property type="entry name" value="DBP10CT"/>
    <property type="match status" value="1"/>
</dbReference>
<dbReference type="GO" id="GO:0003724">
    <property type="term" value="F:RNA helicase activity"/>
    <property type="evidence" value="ECO:0007669"/>
    <property type="project" value="UniProtKB-EC"/>
</dbReference>
<dbReference type="SUPFAM" id="SSF52540">
    <property type="entry name" value="P-loop containing nucleoside triphosphate hydrolases"/>
    <property type="match status" value="2"/>
</dbReference>
<dbReference type="InterPro" id="IPR050079">
    <property type="entry name" value="DEAD_box_RNA_helicase"/>
</dbReference>
<dbReference type="AlphaFoldDB" id="A0A1S3HBS9"/>
<keyword evidence="4" id="KW-0547">Nucleotide-binding</keyword>
<evidence type="ECO:0000256" key="10">
    <source>
        <dbReference type="ARBA" id="ARBA00047984"/>
    </source>
</evidence>
<dbReference type="CDD" id="cd18787">
    <property type="entry name" value="SF2_C_DEAD"/>
    <property type="match status" value="1"/>
</dbReference>
<dbReference type="Pfam" id="PF08147">
    <property type="entry name" value="DBP10CT"/>
    <property type="match status" value="1"/>
</dbReference>
<proteinExistence type="inferred from homology"/>
<dbReference type="OrthoDB" id="10261375at2759"/>
<dbReference type="GO" id="GO:0005730">
    <property type="term" value="C:nucleolus"/>
    <property type="evidence" value="ECO:0007669"/>
    <property type="project" value="UniProtKB-SubCell"/>
</dbReference>
<evidence type="ECO:0000259" key="14">
    <source>
        <dbReference type="PROSITE" id="PS51194"/>
    </source>
</evidence>
<organism evidence="16 17">
    <name type="scientific">Lingula anatina</name>
    <name type="common">Brachiopod</name>
    <name type="synonym">Lingula unguis</name>
    <dbReference type="NCBI Taxonomy" id="7574"/>
    <lineage>
        <taxon>Eukaryota</taxon>
        <taxon>Metazoa</taxon>
        <taxon>Spiralia</taxon>
        <taxon>Lophotrochozoa</taxon>
        <taxon>Brachiopoda</taxon>
        <taxon>Linguliformea</taxon>
        <taxon>Lingulata</taxon>
        <taxon>Lingulida</taxon>
        <taxon>Linguloidea</taxon>
        <taxon>Lingulidae</taxon>
        <taxon>Lingula</taxon>
    </lineage>
</organism>
<dbReference type="PANTHER" id="PTHR47959">
    <property type="entry name" value="ATP-DEPENDENT RNA HELICASE RHLE-RELATED"/>
    <property type="match status" value="1"/>
</dbReference>
<evidence type="ECO:0000256" key="8">
    <source>
        <dbReference type="ARBA" id="ARBA00022884"/>
    </source>
</evidence>
<dbReference type="SMART" id="SM00490">
    <property type="entry name" value="HELICc"/>
    <property type="match status" value="1"/>
</dbReference>
<keyword evidence="6 17" id="KW-0347">Helicase</keyword>
<feature type="compositionally biased region" description="Polar residues" evidence="12">
    <location>
        <begin position="30"/>
        <end position="39"/>
    </location>
</feature>
<evidence type="ECO:0000256" key="12">
    <source>
        <dbReference type="SAM" id="MobiDB-lite"/>
    </source>
</evidence>
<keyword evidence="8" id="KW-0694">RNA-binding</keyword>
<dbReference type="Proteomes" id="UP000085678">
    <property type="component" value="Unplaced"/>
</dbReference>
<comment type="catalytic activity">
    <reaction evidence="10">
        <text>ATP + H2O = ADP + phosphate + H(+)</text>
        <dbReference type="Rhea" id="RHEA:13065"/>
        <dbReference type="ChEBI" id="CHEBI:15377"/>
        <dbReference type="ChEBI" id="CHEBI:15378"/>
        <dbReference type="ChEBI" id="CHEBI:30616"/>
        <dbReference type="ChEBI" id="CHEBI:43474"/>
        <dbReference type="ChEBI" id="CHEBI:456216"/>
        <dbReference type="EC" id="3.6.4.13"/>
    </reaction>
</comment>
<dbReference type="SMART" id="SM00487">
    <property type="entry name" value="DEXDc"/>
    <property type="match status" value="1"/>
</dbReference>
<dbReference type="GeneID" id="106153885"/>
<evidence type="ECO:0000313" key="17">
    <source>
        <dbReference type="RefSeq" id="XP_013383468.1"/>
    </source>
</evidence>
<dbReference type="EC" id="3.6.4.13" evidence="3"/>
<dbReference type="InterPro" id="IPR001650">
    <property type="entry name" value="Helicase_C-like"/>
</dbReference>
<evidence type="ECO:0000259" key="15">
    <source>
        <dbReference type="PROSITE" id="PS51195"/>
    </source>
</evidence>
<evidence type="ECO:0000256" key="7">
    <source>
        <dbReference type="ARBA" id="ARBA00022840"/>
    </source>
</evidence>
<evidence type="ECO:0000256" key="6">
    <source>
        <dbReference type="ARBA" id="ARBA00022806"/>
    </source>
</evidence>
<dbReference type="FunFam" id="3.40.50.300:FF:000865">
    <property type="entry name" value="ATP-dependent RNA helicase DDX54"/>
    <property type="match status" value="1"/>
</dbReference>
<dbReference type="STRING" id="7574.A0A1S3HBS9"/>
<dbReference type="CDD" id="cd17959">
    <property type="entry name" value="DEADc_DDX54"/>
    <property type="match status" value="1"/>
</dbReference>
<keyword evidence="7" id="KW-0067">ATP-binding</keyword>
<feature type="compositionally biased region" description="Basic and acidic residues" evidence="12">
    <location>
        <begin position="774"/>
        <end position="790"/>
    </location>
</feature>
<dbReference type="GO" id="GO:0005524">
    <property type="term" value="F:ATP binding"/>
    <property type="evidence" value="ECO:0007669"/>
    <property type="project" value="UniProtKB-KW"/>
</dbReference>
<gene>
    <name evidence="17" type="primary">LOC106153885</name>
</gene>
<protein>
    <recommendedName>
        <fullName evidence="3">RNA helicase</fullName>
        <ecNumber evidence="3">3.6.4.13</ecNumber>
    </recommendedName>
</protein>
<feature type="compositionally biased region" description="Basic and acidic residues" evidence="12">
    <location>
        <begin position="820"/>
        <end position="830"/>
    </location>
</feature>
<feature type="region of interest" description="Disordered" evidence="12">
    <location>
        <begin position="609"/>
        <end position="634"/>
    </location>
</feature>
<dbReference type="PROSITE" id="PS00039">
    <property type="entry name" value="DEAD_ATP_HELICASE"/>
    <property type="match status" value="1"/>
</dbReference>
<evidence type="ECO:0000256" key="5">
    <source>
        <dbReference type="ARBA" id="ARBA00022801"/>
    </source>
</evidence>
<dbReference type="GO" id="GO:0016887">
    <property type="term" value="F:ATP hydrolysis activity"/>
    <property type="evidence" value="ECO:0007669"/>
    <property type="project" value="RHEA"/>
</dbReference>
<keyword evidence="16" id="KW-1185">Reference proteome</keyword>
<dbReference type="InterPro" id="IPR027417">
    <property type="entry name" value="P-loop_NTPase"/>
</dbReference>